<organism evidence="1 2">
    <name type="scientific">Bradyrhizobium macuxiense</name>
    <dbReference type="NCBI Taxonomy" id="1755647"/>
    <lineage>
        <taxon>Bacteria</taxon>
        <taxon>Pseudomonadati</taxon>
        <taxon>Pseudomonadota</taxon>
        <taxon>Alphaproteobacteria</taxon>
        <taxon>Hyphomicrobiales</taxon>
        <taxon>Nitrobacteraceae</taxon>
        <taxon>Bradyrhizobium</taxon>
    </lineage>
</organism>
<dbReference type="EMBL" id="LNCU01000019">
    <property type="protein sequence ID" value="KWV60406.1"/>
    <property type="molecule type" value="Genomic_DNA"/>
</dbReference>
<evidence type="ECO:0000313" key="2">
    <source>
        <dbReference type="Proteomes" id="UP000057737"/>
    </source>
</evidence>
<keyword evidence="2" id="KW-1185">Reference proteome</keyword>
<protein>
    <submittedName>
        <fullName evidence="1">Uncharacterized protein</fullName>
    </submittedName>
</protein>
<dbReference type="AlphaFoldDB" id="A0A109K4A5"/>
<gene>
    <name evidence="1" type="ORF">AS156_28850</name>
</gene>
<name>A0A109K4A5_9BRAD</name>
<reference evidence="1 2" key="1">
    <citation type="submission" date="2015-11" db="EMBL/GenBank/DDBJ databases">
        <title>Draft Genome Sequence of the Strain BR 10303 (Bradyrhizobium sp.) isolated from nodules of Centrolobium paraense.</title>
        <authorList>
            <person name="Zelli J.E."/>
            <person name="Simoes-Araujo J.L."/>
            <person name="Barauna A.C."/>
            <person name="Silva K."/>
        </authorList>
    </citation>
    <scope>NUCLEOTIDE SEQUENCE [LARGE SCALE GENOMIC DNA]</scope>
    <source>
        <strain evidence="1 2">BR 10303</strain>
    </source>
</reference>
<accession>A0A109K4A5</accession>
<dbReference type="Proteomes" id="UP000057737">
    <property type="component" value="Unassembled WGS sequence"/>
</dbReference>
<comment type="caution">
    <text evidence="1">The sequence shown here is derived from an EMBL/GenBank/DDBJ whole genome shotgun (WGS) entry which is preliminary data.</text>
</comment>
<evidence type="ECO:0000313" key="1">
    <source>
        <dbReference type="EMBL" id="KWV60406.1"/>
    </source>
</evidence>
<proteinExistence type="predicted"/>
<sequence length="84" mass="9089">MLADFSGLHVQGFRIFGAELALNQARSPSFRVGIEHLIYSLISSACCKPNLALAVVRCNANQMDLGDAVFQVISIARMTYDSGP</sequence>